<accession>A0A412RL61</accession>
<proteinExistence type="predicted"/>
<name>A0A412RL61_9FIRM</name>
<protein>
    <submittedName>
        <fullName evidence="1">Accessory Sec system protein Asp1</fullName>
    </submittedName>
</protein>
<sequence length="578" mass="66393">MLYFIPAWYKQNMWCENEQQWYKRRLKSEFDETIKQITLFHRNVDRPYRILVLGYSPNFRHFLHRQGMYRSKYWSCFDAIAQVRRKKVAVLSYHDIKWPKGLEFVYSPFSIIALQGDVKYAQVEFGEDGNPISIDMFEDGKICRRNYYDDRGFVSSTVIYENGIEHYQDFLMENGIWKIREYKNDGHVIVNQTCPDYDVVPDAKSGKAGEPVEMRFTKAEYDSLEAVIEEVFASYVNLTRQSDSFFVAMHPLHIRVAEHVLKGKRVIATFFENRFDFTQTALAADFLEHAENIITDSDYTTKLIMANLSGGYDINSDSQAGSALETGEIAADIISVNNKPVRLHITDIPPYDARMDFGISSQLRVQNILVPVDGLTEDAFARIIKGLADYLTINDLARVHFFTRDASWGHEDAIKNDTVKLLDSMGYDSHWVTGDGEAALGFGGSGVDAFAENELGDMEKQVEQRFFVDVCVDERDISKCINEQRVILDMRGTMDVFVYVTAISKGVPRISLSADQFLVSGKNGMVIDDFSDIGRSLTYYLDSFENWNQALVECYEIGQKYTTSVLLKKWRKVLNFSE</sequence>
<dbReference type="NCBIfam" id="TIGR03713">
    <property type="entry name" value="acc_sec_asp1"/>
    <property type="match status" value="1"/>
</dbReference>
<dbReference type="GO" id="GO:0015031">
    <property type="term" value="P:protein transport"/>
    <property type="evidence" value="ECO:0007669"/>
    <property type="project" value="InterPro"/>
</dbReference>
<dbReference type="RefSeq" id="WP_117994042.1">
    <property type="nucleotide sequence ID" value="NZ_QRXR01000014.1"/>
</dbReference>
<organism evidence="1 2">
    <name type="scientific">Agathobacter rectalis</name>
    <dbReference type="NCBI Taxonomy" id="39491"/>
    <lineage>
        <taxon>Bacteria</taxon>
        <taxon>Bacillati</taxon>
        <taxon>Bacillota</taxon>
        <taxon>Clostridia</taxon>
        <taxon>Lachnospirales</taxon>
        <taxon>Lachnospiraceae</taxon>
        <taxon>Agathobacter</taxon>
    </lineage>
</organism>
<dbReference type="InterPro" id="IPR022372">
    <property type="entry name" value="Accessory_SS_Asp1"/>
</dbReference>
<dbReference type="EMBL" id="QRXR01000014">
    <property type="protein sequence ID" value="RGU23438.1"/>
    <property type="molecule type" value="Genomic_DNA"/>
</dbReference>
<evidence type="ECO:0000313" key="1">
    <source>
        <dbReference type="EMBL" id="RGU23438.1"/>
    </source>
</evidence>
<evidence type="ECO:0000313" key="2">
    <source>
        <dbReference type="Proteomes" id="UP000283765"/>
    </source>
</evidence>
<comment type="caution">
    <text evidence="1">The sequence shown here is derived from an EMBL/GenBank/DDBJ whole genome shotgun (WGS) entry which is preliminary data.</text>
</comment>
<gene>
    <name evidence="1" type="primary">asp1</name>
    <name evidence="1" type="ORF">DWW89_09595</name>
</gene>
<dbReference type="Proteomes" id="UP000283765">
    <property type="component" value="Unassembled WGS sequence"/>
</dbReference>
<dbReference type="AlphaFoldDB" id="A0A412RL61"/>
<reference evidence="1 2" key="1">
    <citation type="submission" date="2018-08" db="EMBL/GenBank/DDBJ databases">
        <title>A genome reference for cultivated species of the human gut microbiota.</title>
        <authorList>
            <person name="Zou Y."/>
            <person name="Xue W."/>
            <person name="Luo G."/>
        </authorList>
    </citation>
    <scope>NUCLEOTIDE SEQUENCE [LARGE SCALE GENOMIC DNA]</scope>
    <source>
        <strain evidence="1 2">AF17-27</strain>
    </source>
</reference>
<dbReference type="Pfam" id="PF16993">
    <property type="entry name" value="Asp1"/>
    <property type="match status" value="2"/>
</dbReference>